<evidence type="ECO:0000313" key="2">
    <source>
        <dbReference type="Proteomes" id="UP000575397"/>
    </source>
</evidence>
<organism evidence="1 2">
    <name type="scientific">Mobiluncus mulieris</name>
    <dbReference type="NCBI Taxonomy" id="2052"/>
    <lineage>
        <taxon>Bacteria</taxon>
        <taxon>Bacillati</taxon>
        <taxon>Actinomycetota</taxon>
        <taxon>Actinomycetes</taxon>
        <taxon>Actinomycetales</taxon>
        <taxon>Actinomycetaceae</taxon>
        <taxon>Mobiluncus</taxon>
    </lineage>
</organism>
<reference evidence="1 2" key="1">
    <citation type="submission" date="2020-04" db="EMBL/GenBank/DDBJ databases">
        <title>Antimicrobial susceptibility and clonality of vaginal-derived multi-drug resistant Mobiluncus isolates in China.</title>
        <authorList>
            <person name="Zhang X."/>
        </authorList>
    </citation>
    <scope>NUCLEOTIDE SEQUENCE [LARGE SCALE GENOMIC DNA]</scope>
    <source>
        <strain evidence="1 2">12</strain>
    </source>
</reference>
<comment type="caution">
    <text evidence="1">The sequence shown here is derived from an EMBL/GenBank/DDBJ whole genome shotgun (WGS) entry which is preliminary data.</text>
</comment>
<dbReference type="RefSeq" id="WP_169762708.1">
    <property type="nucleotide sequence ID" value="NZ_JABCUQ010000001.1"/>
</dbReference>
<proteinExistence type="predicted"/>
<accession>A0A7Y0UTQ3</accession>
<sequence>MVNTKKAENYGLVVTLPATLDEAELARLHELIAAKKDLIAKALGASQLDITTSSEGLSFPWWDQLPEFEKITAYTEFLTKLIAYAKRIRRTVTRSASQVSNEKYELRSLLYRIGLSGKKYAEVRKILLKPLSGNSAWKNPPDKASGQEMRISIFP</sequence>
<dbReference type="AlphaFoldDB" id="A0A7Y0UTQ3"/>
<dbReference type="Proteomes" id="UP000575397">
    <property type="component" value="Unassembled WGS sequence"/>
</dbReference>
<protein>
    <submittedName>
        <fullName evidence="1">Virulence protein</fullName>
    </submittedName>
</protein>
<gene>
    <name evidence="1" type="ORF">HHJ77_06475</name>
</gene>
<dbReference type="EMBL" id="JABCUS010000012">
    <property type="protein sequence ID" value="NMX03573.1"/>
    <property type="molecule type" value="Genomic_DNA"/>
</dbReference>
<evidence type="ECO:0000313" key="1">
    <source>
        <dbReference type="EMBL" id="NMX03573.1"/>
    </source>
</evidence>
<name>A0A7Y0UTQ3_9ACTO</name>